<evidence type="ECO:0000313" key="2">
    <source>
        <dbReference type="Proteomes" id="UP000054560"/>
    </source>
</evidence>
<dbReference type="RefSeq" id="XP_014144356.1">
    <property type="nucleotide sequence ID" value="XM_014288881.1"/>
</dbReference>
<dbReference type="EMBL" id="KQ251134">
    <property type="protein sequence ID" value="KNC70454.1"/>
    <property type="molecule type" value="Genomic_DNA"/>
</dbReference>
<protein>
    <submittedName>
        <fullName evidence="1">Uncharacterized protein</fullName>
    </submittedName>
</protein>
<keyword evidence="2" id="KW-1185">Reference proteome</keyword>
<feature type="non-terminal residue" evidence="1">
    <location>
        <position position="1"/>
    </location>
</feature>
<sequence>KPPGVVRNMFVESVRAEYMSKCVQKTEWDRDMEIEEFTKVSKNNMCKIRVCEVDLSDSPFVSLTRSILYYTVECT</sequence>
<dbReference type="Proteomes" id="UP000054560">
    <property type="component" value="Unassembled WGS sequence"/>
</dbReference>
<accession>A0A0L0F1G6</accession>
<reference evidence="1 2" key="1">
    <citation type="submission" date="2011-02" db="EMBL/GenBank/DDBJ databases">
        <title>The Genome Sequence of Sphaeroforma arctica JP610.</title>
        <authorList>
            <consortium name="The Broad Institute Genome Sequencing Platform"/>
            <person name="Russ C."/>
            <person name="Cuomo C."/>
            <person name="Young S.K."/>
            <person name="Zeng Q."/>
            <person name="Gargeya S."/>
            <person name="Alvarado L."/>
            <person name="Berlin A."/>
            <person name="Chapman S.B."/>
            <person name="Chen Z."/>
            <person name="Freedman E."/>
            <person name="Gellesch M."/>
            <person name="Goldberg J."/>
            <person name="Griggs A."/>
            <person name="Gujja S."/>
            <person name="Heilman E."/>
            <person name="Heiman D."/>
            <person name="Howarth C."/>
            <person name="Mehta T."/>
            <person name="Neiman D."/>
            <person name="Pearson M."/>
            <person name="Roberts A."/>
            <person name="Saif S."/>
            <person name="Shea T."/>
            <person name="Shenoy N."/>
            <person name="Sisk P."/>
            <person name="Stolte C."/>
            <person name="Sykes S."/>
            <person name="White J."/>
            <person name="Yandava C."/>
            <person name="Burger G."/>
            <person name="Gray M.W."/>
            <person name="Holland P.W.H."/>
            <person name="King N."/>
            <person name="Lang F.B.F."/>
            <person name="Roger A.J."/>
            <person name="Ruiz-Trillo I."/>
            <person name="Haas B."/>
            <person name="Nusbaum C."/>
            <person name="Birren B."/>
        </authorList>
    </citation>
    <scope>NUCLEOTIDE SEQUENCE [LARGE SCALE GENOMIC DNA]</scope>
    <source>
        <strain evidence="1 2">JP610</strain>
    </source>
</reference>
<dbReference type="AlphaFoldDB" id="A0A0L0F1G6"/>
<proteinExistence type="predicted"/>
<evidence type="ECO:0000313" key="1">
    <source>
        <dbReference type="EMBL" id="KNC70454.1"/>
    </source>
</evidence>
<name>A0A0L0F1G6_9EUKA</name>
<gene>
    <name evidence="1" type="ORF">SARC_17015</name>
</gene>
<organism evidence="1 2">
    <name type="scientific">Sphaeroforma arctica JP610</name>
    <dbReference type="NCBI Taxonomy" id="667725"/>
    <lineage>
        <taxon>Eukaryota</taxon>
        <taxon>Ichthyosporea</taxon>
        <taxon>Ichthyophonida</taxon>
        <taxon>Sphaeroforma</taxon>
    </lineage>
</organism>
<dbReference type="GeneID" id="25917519"/>